<evidence type="ECO:0008006" key="15">
    <source>
        <dbReference type="Google" id="ProtNLM"/>
    </source>
</evidence>
<comment type="caution">
    <text evidence="13">The sequence shown here is derived from an EMBL/GenBank/DDBJ whole genome shotgun (WGS) entry which is preliminary data.</text>
</comment>
<name>A0AAD3AVG8_FRATT</name>
<comment type="similarity">
    <text evidence="2">Belongs to the cytochrome ubiquinol oxidase subunit 1 family.</text>
</comment>
<accession>A0AAD3AVG8</accession>
<evidence type="ECO:0000256" key="8">
    <source>
        <dbReference type="ARBA" id="ARBA00022982"/>
    </source>
</evidence>
<dbReference type="GO" id="GO:0019646">
    <property type="term" value="P:aerobic electron transport chain"/>
    <property type="evidence" value="ECO:0007669"/>
    <property type="project" value="InterPro"/>
</dbReference>
<dbReference type="GO" id="GO:0020037">
    <property type="term" value="F:heme binding"/>
    <property type="evidence" value="ECO:0007669"/>
    <property type="project" value="TreeGrafter"/>
</dbReference>
<gene>
    <name evidence="13" type="ORF">P250_02169</name>
</gene>
<dbReference type="AlphaFoldDB" id="A0AAD3AVG8"/>
<dbReference type="InterPro" id="IPR002585">
    <property type="entry name" value="Cyt-d_ubiquinol_oxidase_su_1"/>
</dbReference>
<keyword evidence="11 12" id="KW-0472">Membrane</keyword>
<keyword evidence="3" id="KW-0813">Transport</keyword>
<protein>
    <recommendedName>
        <fullName evidence="15">Cytochrome ubiquinol oxidase subunit I</fullName>
    </recommendedName>
</protein>
<dbReference type="GO" id="GO:0005886">
    <property type="term" value="C:plasma membrane"/>
    <property type="evidence" value="ECO:0007669"/>
    <property type="project" value="UniProtKB-SubCell"/>
</dbReference>
<comment type="subcellular location">
    <subcellularLocation>
        <location evidence="1">Cell membrane</location>
        <topology evidence="1">Multi-pass membrane protein</topology>
    </subcellularLocation>
</comment>
<sequence length="84" mass="9830">MKSIMYWVEILSRIQFAFTVSFHILFPAFSIGLSTFLMIFEALWLITKNDKYLTIVKFWTKVFALTFGMGVVSRIVMEFQFGAN</sequence>
<dbReference type="GO" id="GO:0009055">
    <property type="term" value="F:electron transfer activity"/>
    <property type="evidence" value="ECO:0007669"/>
    <property type="project" value="InterPro"/>
</dbReference>
<keyword evidence="6 12" id="KW-0812">Transmembrane</keyword>
<evidence type="ECO:0000256" key="7">
    <source>
        <dbReference type="ARBA" id="ARBA00022723"/>
    </source>
</evidence>
<dbReference type="PANTHER" id="PTHR30365:SF14">
    <property type="entry name" value="CYTOCHROME BD MENAQUINOL OXIDASE SUBUNIT I-RELATED"/>
    <property type="match status" value="1"/>
</dbReference>
<dbReference type="EMBL" id="JIDS01000001">
    <property type="protein sequence ID" value="EZK41985.1"/>
    <property type="molecule type" value="Genomic_DNA"/>
</dbReference>
<keyword evidence="5" id="KW-0349">Heme</keyword>
<keyword evidence="8" id="KW-0249">Electron transport</keyword>
<dbReference type="GO" id="GO:0046872">
    <property type="term" value="F:metal ion binding"/>
    <property type="evidence" value="ECO:0007669"/>
    <property type="project" value="UniProtKB-KW"/>
</dbReference>
<dbReference type="Proteomes" id="UP000023806">
    <property type="component" value="Unassembled WGS sequence"/>
</dbReference>
<evidence type="ECO:0000256" key="10">
    <source>
        <dbReference type="ARBA" id="ARBA00023004"/>
    </source>
</evidence>
<evidence type="ECO:0000256" key="4">
    <source>
        <dbReference type="ARBA" id="ARBA00022475"/>
    </source>
</evidence>
<evidence type="ECO:0000256" key="12">
    <source>
        <dbReference type="SAM" id="Phobius"/>
    </source>
</evidence>
<evidence type="ECO:0000256" key="3">
    <source>
        <dbReference type="ARBA" id="ARBA00022448"/>
    </source>
</evidence>
<evidence type="ECO:0000256" key="11">
    <source>
        <dbReference type="ARBA" id="ARBA00023136"/>
    </source>
</evidence>
<evidence type="ECO:0000256" key="6">
    <source>
        <dbReference type="ARBA" id="ARBA00022692"/>
    </source>
</evidence>
<evidence type="ECO:0000256" key="5">
    <source>
        <dbReference type="ARBA" id="ARBA00022617"/>
    </source>
</evidence>
<evidence type="ECO:0000256" key="1">
    <source>
        <dbReference type="ARBA" id="ARBA00004651"/>
    </source>
</evidence>
<evidence type="ECO:0000313" key="13">
    <source>
        <dbReference type="EMBL" id="EZK41985.1"/>
    </source>
</evidence>
<dbReference type="Pfam" id="PF01654">
    <property type="entry name" value="Cyt_bd_oxida_I"/>
    <property type="match status" value="1"/>
</dbReference>
<proteinExistence type="inferred from homology"/>
<evidence type="ECO:0000313" key="14">
    <source>
        <dbReference type="Proteomes" id="UP000023806"/>
    </source>
</evidence>
<keyword evidence="10" id="KW-0408">Iron</keyword>
<feature type="transmembrane region" description="Helical" evidence="12">
    <location>
        <begin position="58"/>
        <end position="77"/>
    </location>
</feature>
<dbReference type="PANTHER" id="PTHR30365">
    <property type="entry name" value="CYTOCHROME D UBIQUINOL OXIDASE"/>
    <property type="match status" value="1"/>
</dbReference>
<keyword evidence="7" id="KW-0479">Metal-binding</keyword>
<reference evidence="13 14" key="1">
    <citation type="submission" date="2014-03" db="EMBL/GenBank/DDBJ databases">
        <title>The Genome Sequence of Francisella tularensis subsp. tularensis str. SCHU S4 substr. FSC043.</title>
        <authorList>
            <consortium name="The Broad Institute Genomics Platform"/>
            <consortium name="The Broad Institute Genome Sequencing Center for Infectious Disease"/>
            <person name="Chapman S.B."/>
            <person name="Guina T."/>
            <person name="Gelhaus C."/>
            <person name="Comer J."/>
            <person name="Sellati T."/>
            <person name="Sjostedt A."/>
            <person name="Young S.K."/>
            <person name="Zeng Q."/>
            <person name="Gargeya S."/>
            <person name="Abouelleil A."/>
            <person name="Alvarado L."/>
            <person name="Chapman S.B."/>
            <person name="Gainer-Dewar J."/>
            <person name="Goldberg J."/>
            <person name="Griggs A."/>
            <person name="Gujja S."/>
            <person name="Hansen M."/>
            <person name="Howarth C."/>
            <person name="Imamovic A."/>
            <person name="Larimer J."/>
            <person name="Murphy C."/>
            <person name="Naylor J."/>
            <person name="Pearson M."/>
            <person name="Poon T.W."/>
            <person name="Priest M."/>
            <person name="Roberts A."/>
            <person name="Saif S."/>
            <person name="Shea T."/>
            <person name="Sykes S."/>
            <person name="Wortman J."/>
            <person name="Nusbaum C."/>
            <person name="Birren B."/>
        </authorList>
    </citation>
    <scope>NUCLEOTIDE SEQUENCE [LARGE SCALE GENOMIC DNA]</scope>
    <source>
        <strain evidence="13 14">Schu S4</strain>
    </source>
</reference>
<dbReference type="GO" id="GO:0016682">
    <property type="term" value="F:oxidoreductase activity, acting on diphenols and related substances as donors, oxygen as acceptor"/>
    <property type="evidence" value="ECO:0007669"/>
    <property type="project" value="TreeGrafter"/>
</dbReference>
<evidence type="ECO:0000256" key="2">
    <source>
        <dbReference type="ARBA" id="ARBA00009819"/>
    </source>
</evidence>
<keyword evidence="9 12" id="KW-1133">Transmembrane helix</keyword>
<evidence type="ECO:0000256" key="9">
    <source>
        <dbReference type="ARBA" id="ARBA00022989"/>
    </source>
</evidence>
<dbReference type="GO" id="GO:0070069">
    <property type="term" value="C:cytochrome complex"/>
    <property type="evidence" value="ECO:0007669"/>
    <property type="project" value="InterPro"/>
</dbReference>
<organism evidence="13 14">
    <name type="scientific">Francisella tularensis subsp. tularensis str. SCHU S4 substr. FSC237</name>
    <dbReference type="NCBI Taxonomy" id="1341660"/>
    <lineage>
        <taxon>Bacteria</taxon>
        <taxon>Pseudomonadati</taxon>
        <taxon>Pseudomonadota</taxon>
        <taxon>Gammaproteobacteria</taxon>
        <taxon>Thiotrichales</taxon>
        <taxon>Francisellaceae</taxon>
        <taxon>Francisella</taxon>
    </lineage>
</organism>
<feature type="transmembrane region" description="Helical" evidence="12">
    <location>
        <begin position="20"/>
        <end position="46"/>
    </location>
</feature>
<keyword evidence="4" id="KW-1003">Cell membrane</keyword>